<gene>
    <name evidence="2" type="ORF">KSX_77700</name>
</gene>
<dbReference type="Pfam" id="PF07969">
    <property type="entry name" value="Amidohydro_3"/>
    <property type="match status" value="2"/>
</dbReference>
<dbReference type="AlphaFoldDB" id="A0A8J3I3Q3"/>
<dbReference type="Gene3D" id="2.30.40.10">
    <property type="entry name" value="Urease, subunit C, domain 1"/>
    <property type="match status" value="1"/>
</dbReference>
<name>A0A8J3I3Q3_9CHLR</name>
<feature type="domain" description="Amidohydrolase 3" evidence="1">
    <location>
        <begin position="47"/>
        <end position="250"/>
    </location>
</feature>
<reference evidence="2" key="1">
    <citation type="submission" date="2020-10" db="EMBL/GenBank/DDBJ databases">
        <title>Taxonomic study of unclassified bacteria belonging to the class Ktedonobacteria.</title>
        <authorList>
            <person name="Yabe S."/>
            <person name="Wang C.M."/>
            <person name="Zheng Y."/>
            <person name="Sakai Y."/>
            <person name="Cavaletti L."/>
            <person name="Monciardini P."/>
            <person name="Donadio S."/>
        </authorList>
    </citation>
    <scope>NUCLEOTIDE SEQUENCE</scope>
    <source>
        <strain evidence="2">SOSP1-1</strain>
    </source>
</reference>
<keyword evidence="3" id="KW-1185">Reference proteome</keyword>
<protein>
    <submittedName>
        <fullName evidence="2">Dihydroorotase</fullName>
    </submittedName>
</protein>
<feature type="domain" description="Amidohydrolase 3" evidence="1">
    <location>
        <begin position="428"/>
        <end position="517"/>
    </location>
</feature>
<dbReference type="PANTHER" id="PTHR11647">
    <property type="entry name" value="HYDRANTOINASE/DIHYDROPYRIMIDINASE FAMILY MEMBER"/>
    <property type="match status" value="1"/>
</dbReference>
<dbReference type="Proteomes" id="UP000612362">
    <property type="component" value="Unassembled WGS sequence"/>
</dbReference>
<sequence>MRYSLLIRGVTIIDGTGKPPFVSDVGVRGRYIVEVGPNLFEDARYILNAKGRVLMPGLTDTHTHDDNALLKQGLVKPKLQQGITSSVIGNCGFSPAPCGPETAQLQELADPVLGKGEPWNYPSMSAWMQALRRLGLGQNISVLVGLSAVRCAVMGFAKRPAREDELRSMETLVHEAMEAGAAGLSLGLIYAPGAWTAKEELIRLARVVGSYGGVLVPHMRNEADGFLDSIKEVLEIARAARVALHISHLKLTGPNNWGRMGEALELIESSRANGMDVTVDVYPFDAAGAIPYSMLPPWAIEGGLNAALERLGTPEQYQAICRDLRQGIPGWENILFSDKPENLQIVHIPNPEIKFLEGKSIAEAASVWGKEIPETLCDLILATKGEFTLVSHCLNPREVDMVISKPYAMIGSDGLPTDEALDLKSPGKPHPRLYQTTTEAIRRGLAMGMPLEEIVRKMTSLPAWRFGMKDRGTIEVGKVADFVLFNIRTLRSVATYLEPKQHPNGIIAVIVGGKPIVRNNVIQFQRAGEVVVPRR</sequence>
<evidence type="ECO:0000259" key="1">
    <source>
        <dbReference type="Pfam" id="PF07969"/>
    </source>
</evidence>
<comment type="caution">
    <text evidence="2">The sequence shown here is derived from an EMBL/GenBank/DDBJ whole genome shotgun (WGS) entry which is preliminary data.</text>
</comment>
<dbReference type="PANTHER" id="PTHR11647:SF1">
    <property type="entry name" value="COLLAPSIN RESPONSE MEDIATOR PROTEIN"/>
    <property type="match status" value="1"/>
</dbReference>
<dbReference type="Gene3D" id="3.30.1490.130">
    <property type="entry name" value="D-aminoacylase. Domain 3"/>
    <property type="match status" value="1"/>
</dbReference>
<dbReference type="InterPro" id="IPR013108">
    <property type="entry name" value="Amidohydro_3"/>
</dbReference>
<dbReference type="SUPFAM" id="SSF51338">
    <property type="entry name" value="Composite domain of metallo-dependent hydrolases"/>
    <property type="match status" value="1"/>
</dbReference>
<proteinExistence type="predicted"/>
<dbReference type="RefSeq" id="WP_220198713.1">
    <property type="nucleotide sequence ID" value="NZ_BNJF01000005.1"/>
</dbReference>
<dbReference type="CDD" id="cd01297">
    <property type="entry name" value="D-aminoacylase"/>
    <property type="match status" value="1"/>
</dbReference>
<organism evidence="2 3">
    <name type="scientific">Ktedonospora formicarum</name>
    <dbReference type="NCBI Taxonomy" id="2778364"/>
    <lineage>
        <taxon>Bacteria</taxon>
        <taxon>Bacillati</taxon>
        <taxon>Chloroflexota</taxon>
        <taxon>Ktedonobacteria</taxon>
        <taxon>Ktedonobacterales</taxon>
        <taxon>Ktedonobacteraceae</taxon>
        <taxon>Ktedonospora</taxon>
    </lineage>
</organism>
<dbReference type="InterPro" id="IPR032466">
    <property type="entry name" value="Metal_Hydrolase"/>
</dbReference>
<dbReference type="Gene3D" id="3.20.20.140">
    <property type="entry name" value="Metal-dependent hydrolases"/>
    <property type="match status" value="1"/>
</dbReference>
<evidence type="ECO:0000313" key="3">
    <source>
        <dbReference type="Proteomes" id="UP000612362"/>
    </source>
</evidence>
<dbReference type="InterPro" id="IPR011059">
    <property type="entry name" value="Metal-dep_hydrolase_composite"/>
</dbReference>
<dbReference type="InterPro" id="IPR023100">
    <property type="entry name" value="D-aminoacylase_insert_dom_sf"/>
</dbReference>
<accession>A0A8J3I3Q3</accession>
<dbReference type="GO" id="GO:0016811">
    <property type="term" value="F:hydrolase activity, acting on carbon-nitrogen (but not peptide) bonds, in linear amides"/>
    <property type="evidence" value="ECO:0007669"/>
    <property type="project" value="InterPro"/>
</dbReference>
<dbReference type="EMBL" id="BNJF01000005">
    <property type="protein sequence ID" value="GHO49607.1"/>
    <property type="molecule type" value="Genomic_DNA"/>
</dbReference>
<dbReference type="SUPFAM" id="SSF51556">
    <property type="entry name" value="Metallo-dependent hydrolases"/>
    <property type="match status" value="1"/>
</dbReference>
<evidence type="ECO:0000313" key="2">
    <source>
        <dbReference type="EMBL" id="GHO49607.1"/>
    </source>
</evidence>
<dbReference type="InterPro" id="IPR050378">
    <property type="entry name" value="Metallo-dep_Hydrolases_sf"/>
</dbReference>